<organism evidence="9 10">
    <name type="scientific">Methylobacterium haplocladii</name>
    <dbReference type="NCBI Taxonomy" id="1176176"/>
    <lineage>
        <taxon>Bacteria</taxon>
        <taxon>Pseudomonadati</taxon>
        <taxon>Pseudomonadota</taxon>
        <taxon>Alphaproteobacteria</taxon>
        <taxon>Hyphomicrobiales</taxon>
        <taxon>Methylobacteriaceae</taxon>
        <taxon>Methylobacterium</taxon>
    </lineage>
</organism>
<evidence type="ECO:0000256" key="6">
    <source>
        <dbReference type="ARBA" id="ARBA00023236"/>
    </source>
</evidence>
<evidence type="ECO:0000256" key="7">
    <source>
        <dbReference type="RuleBase" id="RU003991"/>
    </source>
</evidence>
<sequence>MNRRLLVPVVFLSARENKVHLVTYDELPVDSLGTIEVPLMGPAVCAGFPSPADDFMEEALGLPRWLVPNPPATFLWRVSGSSVIRAGIHDGDIVVVDRSVTPAHDDIVLAIIDGTASLKRYRLKGNRALLSFDSPDLPATPIEDIAEAEIWGVVTTSLRLHRPLVRGRR</sequence>
<dbReference type="InterPro" id="IPR036286">
    <property type="entry name" value="LexA/Signal_pep-like_sf"/>
</dbReference>
<dbReference type="GO" id="GO:0009432">
    <property type="term" value="P:SOS response"/>
    <property type="evidence" value="ECO:0007669"/>
    <property type="project" value="UniProtKB-KW"/>
</dbReference>
<dbReference type="GO" id="GO:0006281">
    <property type="term" value="P:DNA repair"/>
    <property type="evidence" value="ECO:0007669"/>
    <property type="project" value="UniProtKB-KW"/>
</dbReference>
<protein>
    <submittedName>
        <fullName evidence="9">UmuD protein</fullName>
    </submittedName>
</protein>
<evidence type="ECO:0000313" key="10">
    <source>
        <dbReference type="Proteomes" id="UP000321258"/>
    </source>
</evidence>
<proteinExistence type="inferred from homology"/>
<dbReference type="NCBIfam" id="NF007621">
    <property type="entry name" value="PRK10276.1"/>
    <property type="match status" value="1"/>
</dbReference>
<evidence type="ECO:0000313" key="9">
    <source>
        <dbReference type="EMBL" id="GEP00603.1"/>
    </source>
</evidence>
<comment type="caution">
    <text evidence="9">The sequence shown here is derived from an EMBL/GenBank/DDBJ whole genome shotgun (WGS) entry which is preliminary data.</text>
</comment>
<evidence type="ECO:0000256" key="5">
    <source>
        <dbReference type="ARBA" id="ARBA00023204"/>
    </source>
</evidence>
<keyword evidence="3 7" id="KW-0378">Hydrolase</keyword>
<dbReference type="GO" id="GO:0006355">
    <property type="term" value="P:regulation of DNA-templated transcription"/>
    <property type="evidence" value="ECO:0007669"/>
    <property type="project" value="InterPro"/>
</dbReference>
<dbReference type="Proteomes" id="UP000321258">
    <property type="component" value="Unassembled WGS sequence"/>
</dbReference>
<dbReference type="GO" id="GO:0003677">
    <property type="term" value="F:DNA binding"/>
    <property type="evidence" value="ECO:0007669"/>
    <property type="project" value="InterPro"/>
</dbReference>
<dbReference type="AlphaFoldDB" id="A0A512ISD9"/>
<gene>
    <name evidence="9" type="primary">umuD</name>
    <name evidence="9" type="ORF">MHA02_29900</name>
</gene>
<keyword evidence="4 7" id="KW-0068">Autocatalytic cleavage</keyword>
<dbReference type="PANTHER" id="PTHR33516">
    <property type="entry name" value="LEXA REPRESSOR"/>
    <property type="match status" value="1"/>
</dbReference>
<dbReference type="EMBL" id="BJZT01000032">
    <property type="protein sequence ID" value="GEP00603.1"/>
    <property type="molecule type" value="Genomic_DNA"/>
</dbReference>
<dbReference type="Pfam" id="PF00717">
    <property type="entry name" value="Peptidase_S24"/>
    <property type="match status" value="1"/>
</dbReference>
<keyword evidence="6" id="KW-0742">SOS response</keyword>
<dbReference type="PANTHER" id="PTHR33516:SF2">
    <property type="entry name" value="LEXA REPRESSOR-RELATED"/>
    <property type="match status" value="1"/>
</dbReference>
<name>A0A512ISD9_9HYPH</name>
<comment type="similarity">
    <text evidence="1 7">Belongs to the peptidase S24 family.</text>
</comment>
<keyword evidence="2" id="KW-0227">DNA damage</keyword>
<dbReference type="SUPFAM" id="SSF51306">
    <property type="entry name" value="LexA/Signal peptidase"/>
    <property type="match status" value="1"/>
</dbReference>
<dbReference type="Gene3D" id="2.10.109.10">
    <property type="entry name" value="Umud Fragment, subunit A"/>
    <property type="match status" value="1"/>
</dbReference>
<evidence type="ECO:0000256" key="4">
    <source>
        <dbReference type="ARBA" id="ARBA00022813"/>
    </source>
</evidence>
<evidence type="ECO:0000256" key="2">
    <source>
        <dbReference type="ARBA" id="ARBA00022763"/>
    </source>
</evidence>
<dbReference type="InterPro" id="IPR015927">
    <property type="entry name" value="Peptidase_S24_S26A/B/C"/>
</dbReference>
<dbReference type="CDD" id="cd06529">
    <property type="entry name" value="S24_LexA-like"/>
    <property type="match status" value="1"/>
</dbReference>
<reference evidence="9 10" key="1">
    <citation type="submission" date="2019-07" db="EMBL/GenBank/DDBJ databases">
        <title>Whole genome shotgun sequence of Methylobacterium haplocladii NBRC 107714.</title>
        <authorList>
            <person name="Hosoyama A."/>
            <person name="Uohara A."/>
            <person name="Ohji S."/>
            <person name="Ichikawa N."/>
        </authorList>
    </citation>
    <scope>NUCLEOTIDE SEQUENCE [LARGE SCALE GENOMIC DNA]</scope>
    <source>
        <strain evidence="9 10">NBRC 107714</strain>
    </source>
</reference>
<keyword evidence="5" id="KW-0234">DNA repair</keyword>
<dbReference type="InterPro" id="IPR050077">
    <property type="entry name" value="LexA_repressor"/>
</dbReference>
<evidence type="ECO:0000256" key="3">
    <source>
        <dbReference type="ARBA" id="ARBA00022801"/>
    </source>
</evidence>
<dbReference type="PRINTS" id="PR00726">
    <property type="entry name" value="LEXASERPTASE"/>
</dbReference>
<feature type="domain" description="Peptidase S24/S26A/S26B/S26C" evidence="8">
    <location>
        <begin position="38"/>
        <end position="154"/>
    </location>
</feature>
<dbReference type="InterPro" id="IPR006197">
    <property type="entry name" value="Peptidase_S24_LexA"/>
</dbReference>
<dbReference type="RefSeq" id="WP_244612424.1">
    <property type="nucleotide sequence ID" value="NZ_BJZT01000032.1"/>
</dbReference>
<evidence type="ECO:0000256" key="1">
    <source>
        <dbReference type="ARBA" id="ARBA00007484"/>
    </source>
</evidence>
<dbReference type="InterPro" id="IPR039418">
    <property type="entry name" value="LexA-like"/>
</dbReference>
<keyword evidence="10" id="KW-1185">Reference proteome</keyword>
<accession>A0A512ISD9</accession>
<dbReference type="GO" id="GO:0016787">
    <property type="term" value="F:hydrolase activity"/>
    <property type="evidence" value="ECO:0007669"/>
    <property type="project" value="UniProtKB-KW"/>
</dbReference>
<evidence type="ECO:0000259" key="8">
    <source>
        <dbReference type="Pfam" id="PF00717"/>
    </source>
</evidence>